<evidence type="ECO:0000259" key="1">
    <source>
        <dbReference type="Pfam" id="PF08241"/>
    </source>
</evidence>
<keyword evidence="2" id="KW-0830">Ubiquinone</keyword>
<accession>A0A4R3YKB9</accession>
<organism evidence="2 3">
    <name type="scientific">Longibaculum muris</name>
    <dbReference type="NCBI Taxonomy" id="1796628"/>
    <lineage>
        <taxon>Bacteria</taxon>
        <taxon>Bacillati</taxon>
        <taxon>Bacillota</taxon>
        <taxon>Erysipelotrichia</taxon>
        <taxon>Erysipelotrichales</taxon>
        <taxon>Coprobacillaceae</taxon>
        <taxon>Longibaculum</taxon>
    </lineage>
</organism>
<gene>
    <name evidence="2" type="ORF">EDD60_12525</name>
</gene>
<proteinExistence type="predicted"/>
<dbReference type="AlphaFoldDB" id="A0A4R3YKB9"/>
<dbReference type="PANTHER" id="PTHR43591:SF24">
    <property type="entry name" value="2-METHOXY-6-POLYPRENYL-1,4-BENZOQUINOL METHYLASE, MITOCHONDRIAL"/>
    <property type="match status" value="1"/>
</dbReference>
<name>A0A4R3YKB9_9FIRM</name>
<dbReference type="RefSeq" id="WP_066443464.1">
    <property type="nucleotide sequence ID" value="NZ_CAUWFI010000016.1"/>
</dbReference>
<evidence type="ECO:0000313" key="3">
    <source>
        <dbReference type="Proteomes" id="UP000295515"/>
    </source>
</evidence>
<dbReference type="PANTHER" id="PTHR43591">
    <property type="entry name" value="METHYLTRANSFERASE"/>
    <property type="match status" value="1"/>
</dbReference>
<dbReference type="Pfam" id="PF08241">
    <property type="entry name" value="Methyltransf_11"/>
    <property type="match status" value="1"/>
</dbReference>
<dbReference type="GeneID" id="98916435"/>
<reference evidence="2 3" key="1">
    <citation type="submission" date="2019-03" db="EMBL/GenBank/DDBJ databases">
        <title>Genomic Encyclopedia of Type Strains, Phase IV (KMG-IV): sequencing the most valuable type-strain genomes for metagenomic binning, comparative biology and taxonomic classification.</title>
        <authorList>
            <person name="Goeker M."/>
        </authorList>
    </citation>
    <scope>NUCLEOTIDE SEQUENCE [LARGE SCALE GENOMIC DNA]</scope>
    <source>
        <strain evidence="2 3">DSM 29487</strain>
    </source>
</reference>
<dbReference type="CDD" id="cd02440">
    <property type="entry name" value="AdoMet_MTases"/>
    <property type="match status" value="1"/>
</dbReference>
<dbReference type="SUPFAM" id="SSF53335">
    <property type="entry name" value="S-adenosyl-L-methionine-dependent methyltransferases"/>
    <property type="match status" value="1"/>
</dbReference>
<dbReference type="InterPro" id="IPR013216">
    <property type="entry name" value="Methyltransf_11"/>
</dbReference>
<dbReference type="Proteomes" id="UP000295515">
    <property type="component" value="Unassembled WGS sequence"/>
</dbReference>
<keyword evidence="2" id="KW-0489">Methyltransferase</keyword>
<dbReference type="GO" id="GO:0032259">
    <property type="term" value="P:methylation"/>
    <property type="evidence" value="ECO:0007669"/>
    <property type="project" value="UniProtKB-KW"/>
</dbReference>
<sequence>MKKTIWKNPNNFNELEVNENCLIDNRTGEQFIKDENEIIQFIQKEEIDGSNKKSTDFYNSFAPFYEIGQKIWYSFFGGEKKARMDYLNYLDIKDNMTVLEVSIGTAANVKYLTKNADYYGIDISMGQLLQSVKNKNKYKLPITLCYANAESLPFKDNSFDVVYHIGGINLFNDKQKAIYEMVRVAKKDAKIMICDETEKVAQKYEKLPYFGKPFKNREKIVPPINLLPENVENIKTMEIRKGTLYIITCNKK</sequence>
<keyword evidence="2" id="KW-0808">Transferase</keyword>
<feature type="domain" description="Methyltransferase type 11" evidence="1">
    <location>
        <begin position="99"/>
        <end position="192"/>
    </location>
</feature>
<dbReference type="GO" id="GO:0008757">
    <property type="term" value="F:S-adenosylmethionine-dependent methyltransferase activity"/>
    <property type="evidence" value="ECO:0007669"/>
    <property type="project" value="InterPro"/>
</dbReference>
<dbReference type="Gene3D" id="3.40.50.150">
    <property type="entry name" value="Vaccinia Virus protein VP39"/>
    <property type="match status" value="1"/>
</dbReference>
<dbReference type="InterPro" id="IPR029063">
    <property type="entry name" value="SAM-dependent_MTases_sf"/>
</dbReference>
<evidence type="ECO:0000313" key="2">
    <source>
        <dbReference type="EMBL" id="TCV92937.1"/>
    </source>
</evidence>
<comment type="caution">
    <text evidence="2">The sequence shown here is derived from an EMBL/GenBank/DDBJ whole genome shotgun (WGS) entry which is preliminary data.</text>
</comment>
<dbReference type="EMBL" id="SMCQ01000025">
    <property type="protein sequence ID" value="TCV92937.1"/>
    <property type="molecule type" value="Genomic_DNA"/>
</dbReference>
<keyword evidence="3" id="KW-1185">Reference proteome</keyword>
<protein>
    <submittedName>
        <fullName evidence="2">Ubiquinone/menaquinone biosynthesis C-methylase UbiE</fullName>
    </submittedName>
</protein>